<proteinExistence type="predicted"/>
<dbReference type="Proteomes" id="UP000295142">
    <property type="component" value="Unassembled WGS sequence"/>
</dbReference>
<organism evidence="3 4">
    <name type="scientific">Rhodovulum euryhalinum</name>
    <dbReference type="NCBI Taxonomy" id="35805"/>
    <lineage>
        <taxon>Bacteria</taxon>
        <taxon>Pseudomonadati</taxon>
        <taxon>Pseudomonadota</taxon>
        <taxon>Alphaproteobacteria</taxon>
        <taxon>Rhodobacterales</taxon>
        <taxon>Paracoccaceae</taxon>
        <taxon>Rhodovulum</taxon>
    </lineage>
</organism>
<feature type="region of interest" description="Disordered" evidence="1">
    <location>
        <begin position="108"/>
        <end position="128"/>
    </location>
</feature>
<evidence type="ECO:0000313" key="4">
    <source>
        <dbReference type="Proteomes" id="UP000295142"/>
    </source>
</evidence>
<reference evidence="3 4" key="1">
    <citation type="submission" date="2019-03" db="EMBL/GenBank/DDBJ databases">
        <title>Genomic Encyclopedia of Type Strains, Phase IV (KMG-IV): sequencing the most valuable type-strain genomes for metagenomic binning, comparative biology and taxonomic classification.</title>
        <authorList>
            <person name="Goeker M."/>
        </authorList>
    </citation>
    <scope>NUCLEOTIDE SEQUENCE [LARGE SCALE GENOMIC DNA]</scope>
    <source>
        <strain evidence="3 4">DSM 4868</strain>
    </source>
</reference>
<evidence type="ECO:0000313" key="3">
    <source>
        <dbReference type="EMBL" id="TCO72328.1"/>
    </source>
</evidence>
<gene>
    <name evidence="3" type="ORF">EV655_10414</name>
</gene>
<evidence type="ECO:0000256" key="2">
    <source>
        <dbReference type="SAM" id="Phobius"/>
    </source>
</evidence>
<protein>
    <submittedName>
        <fullName evidence="3">Uncharacterized protein</fullName>
    </submittedName>
</protein>
<feature type="compositionally biased region" description="Low complexity" evidence="1">
    <location>
        <begin position="110"/>
        <end position="125"/>
    </location>
</feature>
<dbReference type="AlphaFoldDB" id="A0A4R2KQC6"/>
<sequence length="500" mass="52845">MTQKRQKAPARAGQDRQAAEIARSYARLFPEEDRRPWLGAVAVTAAVGLSIAGAAFVMTGESPLSRPAAPEVHVALGQDGQTVDGGLLVDGGPPDVAAEVTGVRMPDFAPPATRRAAAPAAPSPRVTMAPEDPPAPRIAVAVHSGPPSLVPPRRPEGIVLAMAEPAPLRPRARPAEALVRHQAPPPAAAPGPGMATEDVRIATLRPRNRPAELVARAPSALGSLAEVRMNPREPSFGGTGCSARLAGGIPDRRRGAATGSALAARMQGMGGADRDALIQRELMAGNLPGFLRDLTPVTIRGRLPNGRRAEVTICVTPDYLALGSDRDYLRVPMGLPAAARIADRFGFLLPTTPMVDAIYAQAGLRLTPQPMTPGAEMTSTRYFLQHNRTVEGQTRGRAGLLTAGQKKDLVLTNRLWRTPGRVAIYGWHKPDGQPIQPLSTVHVARYADYSHGVRLVSQTAFANGRAVALAALLENPAYAAMLTGEGPIEAPERLMASLYR</sequence>
<name>A0A4R2KQC6_9RHOB</name>
<evidence type="ECO:0000256" key="1">
    <source>
        <dbReference type="SAM" id="MobiDB-lite"/>
    </source>
</evidence>
<keyword evidence="2" id="KW-0472">Membrane</keyword>
<accession>A0A4R2KQC6</accession>
<keyword evidence="2" id="KW-0812">Transmembrane</keyword>
<dbReference type="EMBL" id="SLWW01000004">
    <property type="protein sequence ID" value="TCO72328.1"/>
    <property type="molecule type" value="Genomic_DNA"/>
</dbReference>
<feature type="transmembrane region" description="Helical" evidence="2">
    <location>
        <begin position="37"/>
        <end position="58"/>
    </location>
</feature>
<comment type="caution">
    <text evidence="3">The sequence shown here is derived from an EMBL/GenBank/DDBJ whole genome shotgun (WGS) entry which is preliminary data.</text>
</comment>
<keyword evidence="4" id="KW-1185">Reference proteome</keyword>
<keyword evidence="2" id="KW-1133">Transmembrane helix</keyword>